<dbReference type="RefSeq" id="WP_343958594.1">
    <property type="nucleotide sequence ID" value="NZ_BAAAKZ010000003.1"/>
</dbReference>
<feature type="signal peptide" evidence="2">
    <location>
        <begin position="1"/>
        <end position="36"/>
    </location>
</feature>
<keyword evidence="4" id="KW-1185">Reference proteome</keyword>
<keyword evidence="1" id="KW-0812">Transmembrane</keyword>
<name>A0ABW3TIK3_9MICO</name>
<keyword evidence="2" id="KW-0732">Signal</keyword>
<keyword evidence="1" id="KW-1133">Transmembrane helix</keyword>
<accession>A0ABW3TIK3</accession>
<gene>
    <name evidence="3" type="ORF">ACFQ3U_00715</name>
</gene>
<feature type="transmembrane region" description="Helical" evidence="1">
    <location>
        <begin position="608"/>
        <end position="628"/>
    </location>
</feature>
<keyword evidence="1" id="KW-0472">Membrane</keyword>
<dbReference type="EMBL" id="JBHTLY010000001">
    <property type="protein sequence ID" value="MFD1200415.1"/>
    <property type="molecule type" value="Genomic_DNA"/>
</dbReference>
<protein>
    <recommendedName>
        <fullName evidence="5">LPXTG-motif cell wall-anchored protein</fullName>
    </recommendedName>
</protein>
<evidence type="ECO:0000256" key="1">
    <source>
        <dbReference type="SAM" id="Phobius"/>
    </source>
</evidence>
<evidence type="ECO:0000313" key="3">
    <source>
        <dbReference type="EMBL" id="MFD1200415.1"/>
    </source>
</evidence>
<sequence length="636" mass="68496">MTVTTPTRRGRARRRVLAALLAAPLMLPAAVTSAQAASLEGMFKFGTYEIGGFGLADGSLAYCLEPGAQAPLSDQLEPVRVTELPGYSIWVDDQWGWRGQVTTAPASGEVLRQLNWVLAEHGDTQDQQRAVAVQIALWELRRGPGNEGWIEGKYEMFRSHGGAPHIEAGKRLAAEARTQALGPGNAFPEGELKLDSVDEHGNGTVSYPAGTTALTIEGGVFAGGETELTVANGKPGTVEWSATPHEPAWQRFNDVTIRADWALAEKYWPAELIVHPSTQHAEQRLGAGVTPVVGENRGELAPVVATFDARFAPTLGTQVPEEIVTGAEGVFRDRVSVGVAEGRWPTRGDEVEPLPLLADGVLFGPFAEPQAETDFAPTDAPIAARATLDISRGPGDYEAELALAGAAAGYYYWVWSIAEERQSDEIRASEVLELGAVFADRFGVLTERQIVPTELRWETRLVQHSVSPDSRELIDRVRATLLGGEWLRDETGERLRPVIRLTFYQLDSRPTQQPDPPAAAREIGEVRVALSAPDTWEQAPPFVVPDAVQGWVAVRACLFDEDQAPEIAGKFVEWCDDFGVPDETAQVVGELAATGAVGPAPWASREGYISLGVAVAGVGGLCLGLLGMRRKRALLA</sequence>
<evidence type="ECO:0000256" key="2">
    <source>
        <dbReference type="SAM" id="SignalP"/>
    </source>
</evidence>
<organism evidence="3 4">
    <name type="scientific">Leucobacter albus</name>
    <dbReference type="NCBI Taxonomy" id="272210"/>
    <lineage>
        <taxon>Bacteria</taxon>
        <taxon>Bacillati</taxon>
        <taxon>Actinomycetota</taxon>
        <taxon>Actinomycetes</taxon>
        <taxon>Micrococcales</taxon>
        <taxon>Microbacteriaceae</taxon>
        <taxon>Leucobacter</taxon>
    </lineage>
</organism>
<feature type="chain" id="PRO_5046715097" description="LPXTG-motif cell wall-anchored protein" evidence="2">
    <location>
        <begin position="37"/>
        <end position="636"/>
    </location>
</feature>
<evidence type="ECO:0008006" key="5">
    <source>
        <dbReference type="Google" id="ProtNLM"/>
    </source>
</evidence>
<reference evidence="4" key="1">
    <citation type="journal article" date="2019" name="Int. J. Syst. Evol. Microbiol.">
        <title>The Global Catalogue of Microorganisms (GCM) 10K type strain sequencing project: providing services to taxonomists for standard genome sequencing and annotation.</title>
        <authorList>
            <consortium name="The Broad Institute Genomics Platform"/>
            <consortium name="The Broad Institute Genome Sequencing Center for Infectious Disease"/>
            <person name="Wu L."/>
            <person name="Ma J."/>
        </authorList>
    </citation>
    <scope>NUCLEOTIDE SEQUENCE [LARGE SCALE GENOMIC DNA]</scope>
    <source>
        <strain evidence="4">CCUG 50213</strain>
    </source>
</reference>
<proteinExistence type="predicted"/>
<evidence type="ECO:0000313" key="4">
    <source>
        <dbReference type="Proteomes" id="UP001597181"/>
    </source>
</evidence>
<comment type="caution">
    <text evidence="3">The sequence shown here is derived from an EMBL/GenBank/DDBJ whole genome shotgun (WGS) entry which is preliminary data.</text>
</comment>
<dbReference type="Proteomes" id="UP001597181">
    <property type="component" value="Unassembled WGS sequence"/>
</dbReference>